<dbReference type="OrthoDB" id="10017101at2759"/>
<dbReference type="Gene3D" id="3.40.50.150">
    <property type="entry name" value="Vaccinia Virus protein VP39"/>
    <property type="match status" value="1"/>
</dbReference>
<comment type="caution">
    <text evidence="2">The sequence shown here is derived from an EMBL/GenBank/DDBJ whole genome shotgun (WGS) entry which is preliminary data.</text>
</comment>
<dbReference type="PROSITE" id="PS01131">
    <property type="entry name" value="RRNA_A_DIMETH"/>
    <property type="match status" value="1"/>
</dbReference>
<evidence type="ECO:0000313" key="3">
    <source>
        <dbReference type="Proteomes" id="UP000703269"/>
    </source>
</evidence>
<protein>
    <submittedName>
        <fullName evidence="2">UbiE family methyltransferase</fullName>
    </submittedName>
</protein>
<dbReference type="EMBL" id="BPQB01000001">
    <property type="protein sequence ID" value="GJE84769.1"/>
    <property type="molecule type" value="Genomic_DNA"/>
</dbReference>
<dbReference type="InterPro" id="IPR020596">
    <property type="entry name" value="rRNA_Ade_Mease_Trfase_CS"/>
</dbReference>
<evidence type="ECO:0000259" key="1">
    <source>
        <dbReference type="Pfam" id="PF13847"/>
    </source>
</evidence>
<proteinExistence type="predicted"/>
<sequence length="271" mass="29568">MSAQPQTTYIHGSHESVLRSHKWRTVANSAAYLIPHLKPGLKVLDVGCGPGTISVDIASYVPGGHVTGLEYDPAIVEHARAHAAERGAADVAFVQGDAHALPFADSTFDVVHAHQVLQHIAEPVRALREMRRVARPGGVVAAREADWAAFTWFPDTPGLGEWHALAQRVNRAYGGEPHAGRRVKAWARAAGFDAARISCSAATWCFSTPEEREWWGGRMAERIATAGFTKGAVELGASAEDLERLSQAWRTWIQEEDGWFVLLHGEIICQV</sequence>
<dbReference type="Pfam" id="PF13847">
    <property type="entry name" value="Methyltransf_31"/>
    <property type="match status" value="1"/>
</dbReference>
<keyword evidence="3" id="KW-1185">Reference proteome</keyword>
<name>A0A9P3FZ26_9APHY</name>
<reference evidence="2 3" key="1">
    <citation type="submission" date="2021-08" db="EMBL/GenBank/DDBJ databases">
        <title>Draft Genome Sequence of Phanerochaete sordida strain YK-624.</title>
        <authorList>
            <person name="Mori T."/>
            <person name="Dohra H."/>
            <person name="Suzuki T."/>
            <person name="Kawagishi H."/>
            <person name="Hirai H."/>
        </authorList>
    </citation>
    <scope>NUCLEOTIDE SEQUENCE [LARGE SCALE GENOMIC DNA]</scope>
    <source>
        <strain evidence="2 3">YK-624</strain>
    </source>
</reference>
<evidence type="ECO:0000313" key="2">
    <source>
        <dbReference type="EMBL" id="GJE84769.1"/>
    </source>
</evidence>
<dbReference type="PANTHER" id="PTHR43591">
    <property type="entry name" value="METHYLTRANSFERASE"/>
    <property type="match status" value="1"/>
</dbReference>
<keyword evidence="2" id="KW-0489">Methyltransferase</keyword>
<dbReference type="SUPFAM" id="SSF53335">
    <property type="entry name" value="S-adenosyl-L-methionine-dependent methyltransferases"/>
    <property type="match status" value="1"/>
</dbReference>
<dbReference type="PANTHER" id="PTHR43591:SF24">
    <property type="entry name" value="2-METHOXY-6-POLYPRENYL-1,4-BENZOQUINOL METHYLASE, MITOCHONDRIAL"/>
    <property type="match status" value="1"/>
</dbReference>
<dbReference type="InterPro" id="IPR029063">
    <property type="entry name" value="SAM-dependent_MTases_sf"/>
</dbReference>
<organism evidence="2 3">
    <name type="scientific">Phanerochaete sordida</name>
    <dbReference type="NCBI Taxonomy" id="48140"/>
    <lineage>
        <taxon>Eukaryota</taxon>
        <taxon>Fungi</taxon>
        <taxon>Dikarya</taxon>
        <taxon>Basidiomycota</taxon>
        <taxon>Agaricomycotina</taxon>
        <taxon>Agaricomycetes</taxon>
        <taxon>Polyporales</taxon>
        <taxon>Phanerochaetaceae</taxon>
        <taxon>Phanerochaete</taxon>
    </lineage>
</organism>
<feature type="domain" description="Methyltransferase" evidence="1">
    <location>
        <begin position="38"/>
        <end position="146"/>
    </location>
</feature>
<keyword evidence="2" id="KW-0808">Transferase</keyword>
<dbReference type="InterPro" id="IPR025714">
    <property type="entry name" value="Methyltranfer_dom"/>
</dbReference>
<gene>
    <name evidence="2" type="ORF">PsYK624_008450</name>
</gene>
<dbReference type="GO" id="GO:0000179">
    <property type="term" value="F:rRNA (adenine-N6,N6-)-dimethyltransferase activity"/>
    <property type="evidence" value="ECO:0007669"/>
    <property type="project" value="InterPro"/>
</dbReference>
<accession>A0A9P3FZ26</accession>
<dbReference type="AlphaFoldDB" id="A0A9P3FZ26"/>
<dbReference type="Proteomes" id="UP000703269">
    <property type="component" value="Unassembled WGS sequence"/>
</dbReference>
<dbReference type="CDD" id="cd02440">
    <property type="entry name" value="AdoMet_MTases"/>
    <property type="match status" value="1"/>
</dbReference>